<dbReference type="OrthoDB" id="9898225at2759"/>
<dbReference type="CTD" id="285782"/>
<evidence type="ECO:0000256" key="2">
    <source>
        <dbReference type="SAM" id="MobiDB-lite"/>
    </source>
</evidence>
<proteinExistence type="predicted"/>
<dbReference type="InterPro" id="IPR052686">
    <property type="entry name" value="CAGE1_homolog"/>
</dbReference>
<feature type="coiled-coil region" evidence="1">
    <location>
        <begin position="312"/>
        <end position="430"/>
    </location>
</feature>
<keyword evidence="3" id="KW-1185">Reference proteome</keyword>
<name>A0A6P8QVP0_GEOSA</name>
<gene>
    <name evidence="4" type="primary">CAGE1</name>
</gene>
<evidence type="ECO:0000313" key="4">
    <source>
        <dbReference type="RefSeq" id="XP_033790611.1"/>
    </source>
</evidence>
<dbReference type="Proteomes" id="UP000515159">
    <property type="component" value="Chromosome 2"/>
</dbReference>
<protein>
    <submittedName>
        <fullName evidence="4">Cancer-associated gene 1 protein isoform X1</fullName>
    </submittedName>
</protein>
<sequence>MAKLRSAAYTPTADMYHHLKSENAQNQKSAKYTEGSILEKACTQEHIENMSEAEVSSLSSLSLEMPPGDSLFDYERSHLASDISQVDTGNLLKDNTISQEKHHFIEENFVKDIATHDSGFDYSLKEESTAKINEASETDSESASLDGKKSVYSKRSLSEKDSKKPLIMEGLHLQDTLHEMPKEDSEKQKSSVVENALFENVTNKISKESEFSVRKNSQPVPEEKILIQTDVDISAGTQKSLLDCIVRACSKEVALFLTQPADSLVRSLMKRHSCPDRINFSLNKDILNASDKMPNDKETKAEVQKQLDFRLIEKFDNKYNKVVKEVKTLQEEFEKKQDETQNLELCMEIIKKENLEFQQQILRMGNFLHKKSDECISLSEENVELRRNLNKLLCKVKSYEEIIQCADRRLEVLSSQVSQLEKRNRYLEALNKKTKGKCINNSLIHR</sequence>
<dbReference type="PANTHER" id="PTHR36864:SF1">
    <property type="entry name" value="CANCER-ASSOCIATED GENE 1 PROTEIN"/>
    <property type="match status" value="1"/>
</dbReference>
<dbReference type="InParanoid" id="A0A6P8QVP0"/>
<dbReference type="RefSeq" id="XP_033790611.1">
    <property type="nucleotide sequence ID" value="XM_033934720.1"/>
</dbReference>
<evidence type="ECO:0000313" key="3">
    <source>
        <dbReference type="Proteomes" id="UP000515159"/>
    </source>
</evidence>
<dbReference type="AlphaFoldDB" id="A0A6P8QVP0"/>
<dbReference type="PANTHER" id="PTHR36864">
    <property type="entry name" value="CANCER-ASSOCIATED GENE 1 PROTEIN"/>
    <property type="match status" value="1"/>
</dbReference>
<organism evidence="3 4">
    <name type="scientific">Geotrypetes seraphini</name>
    <name type="common">Gaboon caecilian</name>
    <name type="synonym">Caecilia seraphini</name>
    <dbReference type="NCBI Taxonomy" id="260995"/>
    <lineage>
        <taxon>Eukaryota</taxon>
        <taxon>Metazoa</taxon>
        <taxon>Chordata</taxon>
        <taxon>Craniata</taxon>
        <taxon>Vertebrata</taxon>
        <taxon>Euteleostomi</taxon>
        <taxon>Amphibia</taxon>
        <taxon>Gymnophiona</taxon>
        <taxon>Geotrypetes</taxon>
    </lineage>
</organism>
<reference evidence="4" key="1">
    <citation type="submission" date="2025-08" db="UniProtKB">
        <authorList>
            <consortium name="RefSeq"/>
        </authorList>
    </citation>
    <scope>IDENTIFICATION</scope>
</reference>
<keyword evidence="1" id="KW-0175">Coiled coil</keyword>
<dbReference type="KEGG" id="gsh:117355744"/>
<feature type="region of interest" description="Disordered" evidence="2">
    <location>
        <begin position="133"/>
        <end position="157"/>
    </location>
</feature>
<accession>A0A6P8QVP0</accession>
<evidence type="ECO:0000256" key="1">
    <source>
        <dbReference type="SAM" id="Coils"/>
    </source>
</evidence>
<dbReference type="GeneID" id="117355744"/>